<protein>
    <submittedName>
        <fullName evidence="1">Uncharacterized protein</fullName>
    </submittedName>
</protein>
<reference evidence="1" key="1">
    <citation type="submission" date="2018-11" db="EMBL/GenBank/DDBJ databases">
        <authorList>
            <consortium name="Pathogen Informatics"/>
        </authorList>
    </citation>
    <scope>NUCLEOTIDE SEQUENCE</scope>
</reference>
<comment type="caution">
    <text evidence="1">The sequence shown here is derived from an EMBL/GenBank/DDBJ whole genome shotgun (WGS) entry which is preliminary data.</text>
</comment>
<gene>
    <name evidence="1" type="ORF">PXEA_LOCUS10796</name>
</gene>
<dbReference type="Proteomes" id="UP000784294">
    <property type="component" value="Unassembled WGS sequence"/>
</dbReference>
<organism evidence="1 2">
    <name type="scientific">Protopolystoma xenopodis</name>
    <dbReference type="NCBI Taxonomy" id="117903"/>
    <lineage>
        <taxon>Eukaryota</taxon>
        <taxon>Metazoa</taxon>
        <taxon>Spiralia</taxon>
        <taxon>Lophotrochozoa</taxon>
        <taxon>Platyhelminthes</taxon>
        <taxon>Monogenea</taxon>
        <taxon>Polyopisthocotylea</taxon>
        <taxon>Polystomatidea</taxon>
        <taxon>Polystomatidae</taxon>
        <taxon>Protopolystoma</taxon>
    </lineage>
</organism>
<proteinExistence type="predicted"/>
<keyword evidence="2" id="KW-1185">Reference proteome</keyword>
<dbReference type="AlphaFoldDB" id="A0A3S5BA57"/>
<accession>A0A3S5BA57</accession>
<dbReference type="EMBL" id="CAAALY010032255">
    <property type="protein sequence ID" value="VEL17356.1"/>
    <property type="molecule type" value="Genomic_DNA"/>
</dbReference>
<evidence type="ECO:0000313" key="1">
    <source>
        <dbReference type="EMBL" id="VEL17356.1"/>
    </source>
</evidence>
<evidence type="ECO:0000313" key="2">
    <source>
        <dbReference type="Proteomes" id="UP000784294"/>
    </source>
</evidence>
<sequence>MKGLGTIGCPKGLLGYSSSDPMALGLGGSVLPCDVHELAMNTEFSDNSVLLLFALSMGNRKERIYPQLVTHFPLLREEASWARL</sequence>
<name>A0A3S5BA57_9PLAT</name>